<accession>A0A7J7L507</accession>
<protein>
    <submittedName>
        <fullName evidence="1">Uncharacterized protein</fullName>
    </submittedName>
</protein>
<comment type="caution">
    <text evidence="1">The sequence shown here is derived from an EMBL/GenBank/DDBJ whole genome shotgun (WGS) entry which is preliminary data.</text>
</comment>
<reference evidence="1 2" key="1">
    <citation type="journal article" date="2020" name="IScience">
        <title>Genome Sequencing of the Endangered Kingdonia uniflora (Circaeasteraceae, Ranunculales) Reveals Potential Mechanisms of Evolutionary Specialization.</title>
        <authorList>
            <person name="Sun Y."/>
            <person name="Deng T."/>
            <person name="Zhang A."/>
            <person name="Moore M.J."/>
            <person name="Landis J.B."/>
            <person name="Lin N."/>
            <person name="Zhang H."/>
            <person name="Zhang X."/>
            <person name="Huang J."/>
            <person name="Zhang X."/>
            <person name="Sun H."/>
            <person name="Wang H."/>
        </authorList>
    </citation>
    <scope>NUCLEOTIDE SEQUENCE [LARGE SCALE GENOMIC DNA]</scope>
    <source>
        <strain evidence="1">TB1705</strain>
        <tissue evidence="1">Leaf</tissue>
    </source>
</reference>
<dbReference type="AlphaFoldDB" id="A0A7J7L507"/>
<name>A0A7J7L507_9MAGN</name>
<dbReference type="EMBL" id="JACGCM010002639">
    <property type="protein sequence ID" value="KAF6137644.1"/>
    <property type="molecule type" value="Genomic_DNA"/>
</dbReference>
<evidence type="ECO:0000313" key="1">
    <source>
        <dbReference type="EMBL" id="KAF6137644.1"/>
    </source>
</evidence>
<sequence>MKSFLTKTTLSLAANATISAQETTPLHTDSSLAFALSMMSNPRRLGLLAGESFSATLSDVESMSTEPSQP</sequence>
<keyword evidence="2" id="KW-1185">Reference proteome</keyword>
<organism evidence="1 2">
    <name type="scientific">Kingdonia uniflora</name>
    <dbReference type="NCBI Taxonomy" id="39325"/>
    <lineage>
        <taxon>Eukaryota</taxon>
        <taxon>Viridiplantae</taxon>
        <taxon>Streptophyta</taxon>
        <taxon>Embryophyta</taxon>
        <taxon>Tracheophyta</taxon>
        <taxon>Spermatophyta</taxon>
        <taxon>Magnoliopsida</taxon>
        <taxon>Ranunculales</taxon>
        <taxon>Circaeasteraceae</taxon>
        <taxon>Kingdonia</taxon>
    </lineage>
</organism>
<gene>
    <name evidence="1" type="ORF">GIB67_030536</name>
</gene>
<evidence type="ECO:0000313" key="2">
    <source>
        <dbReference type="Proteomes" id="UP000541444"/>
    </source>
</evidence>
<dbReference type="OrthoDB" id="10447949at2759"/>
<proteinExistence type="predicted"/>
<dbReference type="Proteomes" id="UP000541444">
    <property type="component" value="Unassembled WGS sequence"/>
</dbReference>